<evidence type="ECO:0000313" key="3">
    <source>
        <dbReference type="Proteomes" id="UP000694865"/>
    </source>
</evidence>
<dbReference type="RefSeq" id="XP_002737101.1">
    <property type="nucleotide sequence ID" value="XM_002737055.2"/>
</dbReference>
<keyword evidence="1" id="KW-0563">Paired box</keyword>
<name>A0ABM0GTL8_SACKO</name>
<evidence type="ECO:0000259" key="2">
    <source>
        <dbReference type="PROSITE" id="PS51057"/>
    </source>
</evidence>
<protein>
    <submittedName>
        <fullName evidence="4">Uncharacterized protein LOC100366314</fullName>
    </submittedName>
</protein>
<dbReference type="InterPro" id="IPR047655">
    <property type="entry name" value="Transpos_IS630-like"/>
</dbReference>
<dbReference type="InterPro" id="IPR036388">
    <property type="entry name" value="WH-like_DNA-bd_sf"/>
</dbReference>
<sequence>MPKGVDENTRKEIIRLFFDGNSLRMIAKEVGLAKATVQGIVKHFRRTGWIRSDKSSGRRRLKSTQEIVEFMEFCLLQKPSLTAKEIRMSLLRENICVQENLPSVRMVHHIMKSDLNYSFKKISQTPTEQVTERNMERILQYIDTVSQLDPQTLHFFDETGVKRTTPNRNHDYGHSLRGQKAVEFQRYAYDVNFTVSLLHNARGVSNFNILDSPSNGLEMLNFFEETMELLDENGQHVLSPDDTVIMDNCGFHHGRITEPALREMLAARNVTLLFQPPYSPEFNSCEMCFCQVKRKLRENYMFAVLFTETAIIDGLASITPLMSRNFFRFCGIAIV</sequence>
<evidence type="ECO:0000313" key="4">
    <source>
        <dbReference type="RefSeq" id="XP_002737101.1"/>
    </source>
</evidence>
<dbReference type="InterPro" id="IPR009057">
    <property type="entry name" value="Homeodomain-like_sf"/>
</dbReference>
<gene>
    <name evidence="4" type="primary">LOC100366314</name>
</gene>
<dbReference type="Gene3D" id="1.10.10.10">
    <property type="entry name" value="Winged helix-like DNA-binding domain superfamily/Winged helix DNA-binding domain"/>
    <property type="match status" value="2"/>
</dbReference>
<reference evidence="4" key="1">
    <citation type="submission" date="2025-08" db="UniProtKB">
        <authorList>
            <consortium name="RefSeq"/>
        </authorList>
    </citation>
    <scope>IDENTIFICATION</scope>
    <source>
        <tissue evidence="4">Testes</tissue>
    </source>
</reference>
<dbReference type="Pfam" id="PF13358">
    <property type="entry name" value="DDE_3"/>
    <property type="match status" value="1"/>
</dbReference>
<dbReference type="SMART" id="SM00351">
    <property type="entry name" value="PAX"/>
    <property type="match status" value="1"/>
</dbReference>
<dbReference type="InterPro" id="IPR001523">
    <property type="entry name" value="Paired_dom"/>
</dbReference>
<dbReference type="GeneID" id="100366314"/>
<dbReference type="SUPFAM" id="SSF46689">
    <property type="entry name" value="Homeodomain-like"/>
    <property type="match status" value="1"/>
</dbReference>
<dbReference type="PANTHER" id="PTHR46564">
    <property type="entry name" value="TRANSPOSASE"/>
    <property type="match status" value="1"/>
</dbReference>
<feature type="domain" description="Paired" evidence="2">
    <location>
        <begin position="1"/>
        <end position="114"/>
    </location>
</feature>
<dbReference type="PROSITE" id="PS51057">
    <property type="entry name" value="PAIRED_2"/>
    <property type="match status" value="1"/>
</dbReference>
<evidence type="ECO:0000256" key="1">
    <source>
        <dbReference type="ARBA" id="ARBA00022724"/>
    </source>
</evidence>
<accession>A0ABM0GTL8</accession>
<dbReference type="Gene3D" id="3.30.420.10">
    <property type="entry name" value="Ribonuclease H-like superfamily/Ribonuclease H"/>
    <property type="match status" value="1"/>
</dbReference>
<keyword evidence="3" id="KW-1185">Reference proteome</keyword>
<dbReference type="InterPro" id="IPR036397">
    <property type="entry name" value="RNaseH_sf"/>
</dbReference>
<dbReference type="Proteomes" id="UP000694865">
    <property type="component" value="Unplaced"/>
</dbReference>
<dbReference type="InterPro" id="IPR038717">
    <property type="entry name" value="Tc1-like_DDE_dom"/>
</dbReference>
<dbReference type="Pfam" id="PF00292">
    <property type="entry name" value="PAX"/>
    <property type="match status" value="1"/>
</dbReference>
<dbReference type="NCBIfam" id="NF033545">
    <property type="entry name" value="transpos_IS630"/>
    <property type="match status" value="1"/>
</dbReference>
<dbReference type="PANTHER" id="PTHR46564:SF1">
    <property type="entry name" value="TRANSPOSASE"/>
    <property type="match status" value="1"/>
</dbReference>
<proteinExistence type="predicted"/>
<organism evidence="3 4">
    <name type="scientific">Saccoglossus kowalevskii</name>
    <name type="common">Acorn worm</name>
    <dbReference type="NCBI Taxonomy" id="10224"/>
    <lineage>
        <taxon>Eukaryota</taxon>
        <taxon>Metazoa</taxon>
        <taxon>Hemichordata</taxon>
        <taxon>Enteropneusta</taxon>
        <taxon>Harrimaniidae</taxon>
        <taxon>Saccoglossus</taxon>
    </lineage>
</organism>